<evidence type="ECO:0000313" key="4">
    <source>
        <dbReference type="Proteomes" id="UP000070412"/>
    </source>
</evidence>
<keyword evidence="1" id="KW-0812">Transmembrane</keyword>
<sequence length="215" mass="25860">MVECFEYSIDKNLVYITVLFCLFSSLIQSASILHHFAFWLEILFHKFSNQFGNYPCHHQQQCSFIEENIAIICQTKNNNNRNYDYDVYGPYLIRENLTFSKFIIDSIVQIAKLGFLFVAIKCITLQWKMLNCLIYFIGFGFNLISSFTNQDLIHRFNQRCLQRMRRNNYSIADRFNRRYFWMRFLINLINYGLVFGCCISYLINNRRILFDEGYD</sequence>
<dbReference type="Proteomes" id="UP000070412">
    <property type="component" value="Unassembled WGS sequence"/>
</dbReference>
<keyword evidence="4" id="KW-1185">Reference proteome</keyword>
<organism evidence="2">
    <name type="scientific">Sarcoptes scabiei</name>
    <name type="common">Itch mite</name>
    <name type="synonym">Acarus scabiei</name>
    <dbReference type="NCBI Taxonomy" id="52283"/>
    <lineage>
        <taxon>Eukaryota</taxon>
        <taxon>Metazoa</taxon>
        <taxon>Ecdysozoa</taxon>
        <taxon>Arthropoda</taxon>
        <taxon>Chelicerata</taxon>
        <taxon>Arachnida</taxon>
        <taxon>Acari</taxon>
        <taxon>Acariformes</taxon>
        <taxon>Sarcoptiformes</taxon>
        <taxon>Astigmata</taxon>
        <taxon>Psoroptidia</taxon>
        <taxon>Sarcoptoidea</taxon>
        <taxon>Sarcoptidae</taxon>
        <taxon>Sarcoptinae</taxon>
        <taxon>Sarcoptes</taxon>
    </lineage>
</organism>
<keyword evidence="1" id="KW-0472">Membrane</keyword>
<name>A0A834V999_SARSC</name>
<reference evidence="4" key="1">
    <citation type="journal article" date="2020" name="PLoS Negl. Trop. Dis.">
        <title>High-quality nuclear genome for Sarcoptes scabiei-A critical resource for a neglected parasite.</title>
        <authorList>
            <person name="Korhonen P.K."/>
            <person name="Gasser R.B."/>
            <person name="Ma G."/>
            <person name="Wang T."/>
            <person name="Stroehlein A.J."/>
            <person name="Young N.D."/>
            <person name="Ang C.S."/>
            <person name="Fernando D.D."/>
            <person name="Lu H.C."/>
            <person name="Taylor S."/>
            <person name="Reynolds S.L."/>
            <person name="Mofiz E."/>
            <person name="Najaraj S.H."/>
            <person name="Gowda H."/>
            <person name="Madugundu A."/>
            <person name="Renuse S."/>
            <person name="Holt D."/>
            <person name="Pandey A."/>
            <person name="Papenfuss A.T."/>
            <person name="Fischer K."/>
        </authorList>
    </citation>
    <scope>NUCLEOTIDE SEQUENCE [LARGE SCALE GENOMIC DNA]</scope>
</reference>
<evidence type="ECO:0000256" key="1">
    <source>
        <dbReference type="SAM" id="Phobius"/>
    </source>
</evidence>
<proteinExistence type="predicted"/>
<dbReference type="OrthoDB" id="10619319at2759"/>
<reference evidence="2" key="2">
    <citation type="submission" date="2020-01" db="EMBL/GenBank/DDBJ databases">
        <authorList>
            <person name="Korhonen P.K.K."/>
            <person name="Guangxu M.G."/>
            <person name="Wang T.W."/>
            <person name="Stroehlein A.J.S."/>
            <person name="Young N.D."/>
            <person name="Ang C.-S.A."/>
            <person name="Fernando D.W.F."/>
            <person name="Lu H.L."/>
            <person name="Taylor S.T."/>
            <person name="Ehtesham M.E.M."/>
            <person name="Najaraj S.H.N."/>
            <person name="Harsha G.H.G."/>
            <person name="Madugundu A.M."/>
            <person name="Renuse S.R."/>
            <person name="Holt D.H."/>
            <person name="Pandey A.P."/>
            <person name="Papenfuss A.P."/>
            <person name="Gasser R.B.G."/>
            <person name="Fischer K.F."/>
        </authorList>
    </citation>
    <scope>NUCLEOTIDE SEQUENCE</scope>
    <source>
        <strain evidence="2">SSS_KF_BRIS2020</strain>
    </source>
</reference>
<reference evidence="3" key="3">
    <citation type="submission" date="2022-06" db="UniProtKB">
        <authorList>
            <consortium name="EnsemblMetazoa"/>
        </authorList>
    </citation>
    <scope>IDENTIFICATION</scope>
</reference>
<dbReference type="EnsemblMetazoa" id="SSS_5671s_mrna">
    <property type="protein sequence ID" value="KAF7489117.1"/>
    <property type="gene ID" value="SSS_5671"/>
</dbReference>
<gene>
    <name evidence="2" type="ORF">SSS_5671</name>
</gene>
<feature type="transmembrane region" description="Helical" evidence="1">
    <location>
        <begin position="184"/>
        <end position="203"/>
    </location>
</feature>
<dbReference type="AlphaFoldDB" id="A0A834V999"/>
<feature type="transmembrane region" description="Helical" evidence="1">
    <location>
        <begin position="12"/>
        <end position="40"/>
    </location>
</feature>
<dbReference type="EMBL" id="WVUK01000065">
    <property type="protein sequence ID" value="KAF7489117.1"/>
    <property type="molecule type" value="Genomic_DNA"/>
</dbReference>
<evidence type="ECO:0000313" key="3">
    <source>
        <dbReference type="EnsemblMetazoa" id="KAF7489117.1"/>
    </source>
</evidence>
<protein>
    <submittedName>
        <fullName evidence="2 3">Uncharacterized protein</fullName>
    </submittedName>
</protein>
<keyword evidence="1" id="KW-1133">Transmembrane helix</keyword>
<evidence type="ECO:0000313" key="2">
    <source>
        <dbReference type="EMBL" id="KAF7489117.1"/>
    </source>
</evidence>
<feature type="transmembrane region" description="Helical" evidence="1">
    <location>
        <begin position="133"/>
        <end position="153"/>
    </location>
</feature>
<accession>A0A834V999</accession>